<proteinExistence type="inferred from homology"/>
<dbReference type="PANTHER" id="PTHR11002:SF76">
    <property type="entry name" value="CARBONIC ANHYDRASE"/>
    <property type="match status" value="1"/>
</dbReference>
<dbReference type="InterPro" id="IPR036874">
    <property type="entry name" value="Carbonic_anhydrase_sf"/>
</dbReference>
<dbReference type="GO" id="GO:0004089">
    <property type="term" value="F:carbonate dehydratase activity"/>
    <property type="evidence" value="ECO:0007669"/>
    <property type="project" value="UniProtKB-EC"/>
</dbReference>
<comment type="catalytic activity">
    <reaction evidence="6">
        <text>hydrogencarbonate + H(+) = CO2 + H2O</text>
        <dbReference type="Rhea" id="RHEA:10748"/>
        <dbReference type="ChEBI" id="CHEBI:15377"/>
        <dbReference type="ChEBI" id="CHEBI:15378"/>
        <dbReference type="ChEBI" id="CHEBI:16526"/>
        <dbReference type="ChEBI" id="CHEBI:17544"/>
        <dbReference type="EC" id="4.2.1.1"/>
    </reaction>
</comment>
<evidence type="ECO:0000256" key="6">
    <source>
        <dbReference type="ARBA" id="ARBA00048348"/>
    </source>
</evidence>
<feature type="binding site" evidence="7">
    <location>
        <position position="46"/>
    </location>
    <ligand>
        <name>Zn(2+)</name>
        <dbReference type="ChEBI" id="CHEBI:29105"/>
    </ligand>
</feature>
<gene>
    <name evidence="8" type="primary">cah-2</name>
    <name evidence="8" type="ORF">RCIX2393</name>
</gene>
<dbReference type="RefSeq" id="WP_012035098.1">
    <property type="nucleotide sequence ID" value="NC_009464.1"/>
</dbReference>
<dbReference type="SMART" id="SM00947">
    <property type="entry name" value="Pro_CA"/>
    <property type="match status" value="1"/>
</dbReference>
<dbReference type="SUPFAM" id="SSF53056">
    <property type="entry name" value="beta-carbonic anhydrase, cab"/>
    <property type="match status" value="1"/>
</dbReference>
<keyword evidence="3 7" id="KW-0479">Metal-binding</keyword>
<evidence type="ECO:0000256" key="7">
    <source>
        <dbReference type="PIRSR" id="PIRSR601765-2"/>
    </source>
</evidence>
<evidence type="ECO:0000313" key="8">
    <source>
        <dbReference type="EMBL" id="CAJ37483.1"/>
    </source>
</evidence>
<dbReference type="OrthoDB" id="24878at2157"/>
<reference evidence="8 9" key="1">
    <citation type="journal article" date="2006" name="Science">
        <title>Genome of rice cluster I archaea -- the key methane producers in the rice rhizosphere.</title>
        <authorList>
            <person name="Erkel C."/>
            <person name="Kube M."/>
            <person name="Reinhardt R."/>
            <person name="Liesack W."/>
        </authorList>
    </citation>
    <scope>NUCLEOTIDE SEQUENCE [LARGE SCALE GENOMIC DNA]</scope>
    <source>
        <strain evidence="9">DSM 22066 / NBRC 105507 / MRE50</strain>
    </source>
</reference>
<dbReference type="GO" id="GO:0008270">
    <property type="term" value="F:zinc ion binding"/>
    <property type="evidence" value="ECO:0007669"/>
    <property type="project" value="InterPro"/>
</dbReference>
<dbReference type="EC" id="4.2.1.1" evidence="2"/>
<dbReference type="CDD" id="cd00382">
    <property type="entry name" value="beta_CA"/>
    <property type="match status" value="1"/>
</dbReference>
<accession>Q0W2B0</accession>
<dbReference type="Pfam" id="PF00484">
    <property type="entry name" value="Pro_CA"/>
    <property type="match status" value="1"/>
</dbReference>
<dbReference type="AlphaFoldDB" id="Q0W2B0"/>
<evidence type="ECO:0000256" key="4">
    <source>
        <dbReference type="ARBA" id="ARBA00022833"/>
    </source>
</evidence>
<dbReference type="KEGG" id="rci:RCIX2393"/>
<comment type="cofactor">
    <cofactor evidence="7">
        <name>Zn(2+)</name>
        <dbReference type="ChEBI" id="CHEBI:29105"/>
    </cofactor>
    <text evidence="7">Binds 1 zinc ion per subunit.</text>
</comment>
<feature type="binding site" evidence="7">
    <location>
        <position position="100"/>
    </location>
    <ligand>
        <name>Zn(2+)</name>
        <dbReference type="ChEBI" id="CHEBI:29105"/>
    </ligand>
</feature>
<evidence type="ECO:0000256" key="2">
    <source>
        <dbReference type="ARBA" id="ARBA00012925"/>
    </source>
</evidence>
<evidence type="ECO:0000256" key="1">
    <source>
        <dbReference type="ARBA" id="ARBA00006217"/>
    </source>
</evidence>
<evidence type="ECO:0000256" key="3">
    <source>
        <dbReference type="ARBA" id="ARBA00022723"/>
    </source>
</evidence>
<dbReference type="STRING" id="351160.RCIX2393"/>
<evidence type="ECO:0000256" key="5">
    <source>
        <dbReference type="ARBA" id="ARBA00023239"/>
    </source>
</evidence>
<organism evidence="8 9">
    <name type="scientific">Methanocella arvoryzae (strain DSM 22066 / NBRC 105507 / MRE50)</name>
    <dbReference type="NCBI Taxonomy" id="351160"/>
    <lineage>
        <taxon>Archaea</taxon>
        <taxon>Methanobacteriati</taxon>
        <taxon>Methanobacteriota</taxon>
        <taxon>Stenosarchaea group</taxon>
        <taxon>Methanomicrobia</taxon>
        <taxon>Methanocellales</taxon>
        <taxon>Methanocellaceae</taxon>
        <taxon>Methanocella</taxon>
    </lineage>
</organism>
<dbReference type="Proteomes" id="UP000000663">
    <property type="component" value="Chromosome"/>
</dbReference>
<dbReference type="eggNOG" id="arCOG02860">
    <property type="taxonomic scope" value="Archaea"/>
</dbReference>
<dbReference type="PANTHER" id="PTHR11002">
    <property type="entry name" value="CARBONIC ANHYDRASE"/>
    <property type="match status" value="1"/>
</dbReference>
<evidence type="ECO:0000313" key="9">
    <source>
        <dbReference type="Proteomes" id="UP000000663"/>
    </source>
</evidence>
<keyword evidence="9" id="KW-1185">Reference proteome</keyword>
<feature type="binding site" evidence="7">
    <location>
        <position position="97"/>
    </location>
    <ligand>
        <name>Zn(2+)</name>
        <dbReference type="ChEBI" id="CHEBI:29105"/>
    </ligand>
</feature>
<sequence length="249" mass="28081">MQFKSGVITLIDKLEYNDEYAAEVTRHGKYDEHLEAQTPDITLVTCSDSRVLEKCLDDEIGKIFSIKNIGNRVMPNLGSIEYGTGFLKTPLLIILGHTGCGAIHASMSDISNEHTHVTKSLESIRPTAANIQKLIIRKGGIAGYMKEHLPNPDSHISEQDYLETLVTEANVDRQVDILLDDEPIRKLVYDGKLMIIGAIYDFKDIYSPRRGSIFIINVNGETDVNKLKVVDFLSDERLITDRMKRLLQY</sequence>
<dbReference type="Gene3D" id="3.40.1050.10">
    <property type="entry name" value="Carbonic anhydrase"/>
    <property type="match status" value="1"/>
</dbReference>
<dbReference type="GeneID" id="5144172"/>
<keyword evidence="5 8" id="KW-0456">Lyase</keyword>
<comment type="similarity">
    <text evidence="1">Belongs to the beta-class carbonic anhydrase family.</text>
</comment>
<keyword evidence="4 7" id="KW-0862">Zinc</keyword>
<dbReference type="InterPro" id="IPR001765">
    <property type="entry name" value="Carbonic_anhydrase"/>
</dbReference>
<dbReference type="EMBL" id="AM114193">
    <property type="protein sequence ID" value="CAJ37483.1"/>
    <property type="molecule type" value="Genomic_DNA"/>
</dbReference>
<name>Q0W2B0_METAR</name>
<protein>
    <recommendedName>
        <fullName evidence="2">carbonic anhydrase</fullName>
        <ecNumber evidence="2">4.2.1.1</ecNumber>
    </recommendedName>
</protein>